<reference evidence="4 5" key="1">
    <citation type="submission" date="2020-10" db="EMBL/GenBank/DDBJ databases">
        <title>Wide distribution of Phycisphaera-like planctomycetes from WD2101 soil group in peatlands and genome analysis of the first cultivated representative.</title>
        <authorList>
            <person name="Dedysh S.N."/>
            <person name="Beletsky A.V."/>
            <person name="Ivanova A."/>
            <person name="Kulichevskaya I.S."/>
            <person name="Suzina N.E."/>
            <person name="Philippov D.A."/>
            <person name="Rakitin A.L."/>
            <person name="Mardanov A.V."/>
            <person name="Ravin N.V."/>
        </authorList>
    </citation>
    <scope>NUCLEOTIDE SEQUENCE [LARGE SCALE GENOMIC DNA]</scope>
    <source>
        <strain evidence="4 5">M1803</strain>
    </source>
</reference>
<dbReference type="PANTHER" id="PTHR21064:SF6">
    <property type="entry name" value="AMINOGLYCOSIDE PHOSPHOTRANSFERASE DOMAIN-CONTAINING PROTEIN"/>
    <property type="match status" value="1"/>
</dbReference>
<feature type="region of interest" description="Disordered" evidence="2">
    <location>
        <begin position="1"/>
        <end position="26"/>
    </location>
</feature>
<sequence length="363" mass="40612">MPPPPSNTDTPTSGGASGGGVRQTGGREGFATEELTIIMSHFDIGVLDSIVEYPKGSRKAPKLLIVSEQGKFLLKRRARGKDDPYKVAFSHSLQLYLASKQFPLPHLIGTKKDNNSMLQWRNGVYELFEYIPGQPYPQTLEATFDSGRVLSLYHKLLMDFRSEWQPVGGSYHAAPSVEQGLRAIPQVIRDTGTDIGPLVQYLLDSYRHAAQQVESFGLSTWPKQIVHADWHPGNMLFRDNHVVAVIDYDSSRLLPRIIDAANGGLQFSILGGDEDVAKWPEYLDESRFKRFFRGYDEVSLMSEAELRAVPWLMIEALIAEAVFPIAATGQFGKLEGLQFLIMVQRKVEWMQKSADRLVELASG</sequence>
<dbReference type="Gene3D" id="3.90.1200.10">
    <property type="match status" value="1"/>
</dbReference>
<feature type="compositionally biased region" description="Gly residues" evidence="2">
    <location>
        <begin position="15"/>
        <end position="26"/>
    </location>
</feature>
<dbReference type="SUPFAM" id="SSF56112">
    <property type="entry name" value="Protein kinase-like (PK-like)"/>
    <property type="match status" value="1"/>
</dbReference>
<dbReference type="Proteomes" id="UP000593765">
    <property type="component" value="Chromosome"/>
</dbReference>
<keyword evidence="5" id="KW-1185">Reference proteome</keyword>
<dbReference type="InterPro" id="IPR050249">
    <property type="entry name" value="Pseudomonas-type_ThrB"/>
</dbReference>
<dbReference type="Gene3D" id="3.30.200.20">
    <property type="entry name" value="Phosphorylase Kinase, domain 1"/>
    <property type="match status" value="1"/>
</dbReference>
<evidence type="ECO:0000256" key="1">
    <source>
        <dbReference type="ARBA" id="ARBA00038240"/>
    </source>
</evidence>
<accession>A0A7M2WY39</accession>
<dbReference type="PANTHER" id="PTHR21064">
    <property type="entry name" value="AMINOGLYCOSIDE PHOSPHOTRANSFERASE DOMAIN-CONTAINING PROTEIN-RELATED"/>
    <property type="match status" value="1"/>
</dbReference>
<gene>
    <name evidence="4" type="ORF">IPV69_02830</name>
</gene>
<dbReference type="RefSeq" id="WP_206293402.1">
    <property type="nucleotide sequence ID" value="NZ_CP063458.1"/>
</dbReference>
<dbReference type="InterPro" id="IPR002575">
    <property type="entry name" value="Aminoglycoside_PTrfase"/>
</dbReference>
<evidence type="ECO:0000313" key="5">
    <source>
        <dbReference type="Proteomes" id="UP000593765"/>
    </source>
</evidence>
<evidence type="ECO:0000256" key="2">
    <source>
        <dbReference type="SAM" id="MobiDB-lite"/>
    </source>
</evidence>
<dbReference type="KEGG" id="hbs:IPV69_02830"/>
<dbReference type="GO" id="GO:0019202">
    <property type="term" value="F:amino acid kinase activity"/>
    <property type="evidence" value="ECO:0007669"/>
    <property type="project" value="TreeGrafter"/>
</dbReference>
<evidence type="ECO:0000259" key="3">
    <source>
        <dbReference type="Pfam" id="PF01636"/>
    </source>
</evidence>
<protein>
    <submittedName>
        <fullName evidence="4">Phosphotransferase</fullName>
    </submittedName>
</protein>
<feature type="domain" description="Aminoglycoside phosphotransferase" evidence="3">
    <location>
        <begin position="63"/>
        <end position="264"/>
    </location>
</feature>
<comment type="similarity">
    <text evidence="1">Belongs to the pseudomonas-type ThrB family.</text>
</comment>
<proteinExistence type="inferred from homology"/>
<evidence type="ECO:0000313" key="4">
    <source>
        <dbReference type="EMBL" id="QOV90323.1"/>
    </source>
</evidence>
<dbReference type="EMBL" id="CP063458">
    <property type="protein sequence ID" value="QOV90323.1"/>
    <property type="molecule type" value="Genomic_DNA"/>
</dbReference>
<organism evidence="4 5">
    <name type="scientific">Humisphaera borealis</name>
    <dbReference type="NCBI Taxonomy" id="2807512"/>
    <lineage>
        <taxon>Bacteria</taxon>
        <taxon>Pseudomonadati</taxon>
        <taxon>Planctomycetota</taxon>
        <taxon>Phycisphaerae</taxon>
        <taxon>Tepidisphaerales</taxon>
        <taxon>Tepidisphaeraceae</taxon>
        <taxon>Humisphaera</taxon>
    </lineage>
</organism>
<name>A0A7M2WY39_9BACT</name>
<dbReference type="Pfam" id="PF01636">
    <property type="entry name" value="APH"/>
    <property type="match status" value="1"/>
</dbReference>
<dbReference type="AlphaFoldDB" id="A0A7M2WY39"/>
<dbReference type="InterPro" id="IPR011009">
    <property type="entry name" value="Kinase-like_dom_sf"/>
</dbReference>